<dbReference type="OrthoDB" id="2276331at2759"/>
<protein>
    <submittedName>
        <fullName evidence="2">12420_t:CDS:1</fullName>
    </submittedName>
</protein>
<gene>
    <name evidence="2" type="ORF">AMORRO_LOCUS14233</name>
</gene>
<dbReference type="Proteomes" id="UP000789342">
    <property type="component" value="Unassembled WGS sequence"/>
</dbReference>
<dbReference type="Pfam" id="PF14214">
    <property type="entry name" value="Helitron_like_N"/>
    <property type="match status" value="1"/>
</dbReference>
<evidence type="ECO:0000313" key="2">
    <source>
        <dbReference type="EMBL" id="CAG8733982.1"/>
    </source>
</evidence>
<dbReference type="AlphaFoldDB" id="A0A9N9NIN8"/>
<dbReference type="PANTHER" id="PTHR45786:SF74">
    <property type="entry name" value="ATP-DEPENDENT DNA HELICASE"/>
    <property type="match status" value="1"/>
</dbReference>
<feature type="non-terminal residue" evidence="2">
    <location>
        <position position="1"/>
    </location>
</feature>
<organism evidence="2 3">
    <name type="scientific">Acaulospora morrowiae</name>
    <dbReference type="NCBI Taxonomy" id="94023"/>
    <lineage>
        <taxon>Eukaryota</taxon>
        <taxon>Fungi</taxon>
        <taxon>Fungi incertae sedis</taxon>
        <taxon>Mucoromycota</taxon>
        <taxon>Glomeromycotina</taxon>
        <taxon>Glomeromycetes</taxon>
        <taxon>Diversisporales</taxon>
        <taxon>Acaulosporaceae</taxon>
        <taxon>Acaulospora</taxon>
    </lineage>
</organism>
<dbReference type="InterPro" id="IPR025476">
    <property type="entry name" value="Helitron_helicase-like"/>
</dbReference>
<name>A0A9N9NIN8_9GLOM</name>
<evidence type="ECO:0000259" key="1">
    <source>
        <dbReference type="Pfam" id="PF14214"/>
    </source>
</evidence>
<dbReference type="PANTHER" id="PTHR45786">
    <property type="entry name" value="DNA BINDING PROTEIN-LIKE"/>
    <property type="match status" value="1"/>
</dbReference>
<sequence>RNVSMLQFYAYRIAQRNTFNPILWGGPLFQQYLVDAYVKVEETRLNYQRQNQVTLQSETYRDLSDYLTTAANERGVVPGRSSENQQQMLEYNEIDAFIESRYISAPEAYWRLSEYEMQEKSHSIVRLPVHLPDEQNLYFTLGEEQFALNKAKLNFTMLTAWFKLNEEDKQAREILYHDILLHYRFNQQSKMWQKRIYNISKVIG</sequence>
<proteinExistence type="predicted"/>
<keyword evidence="3" id="KW-1185">Reference proteome</keyword>
<feature type="domain" description="Helitron helicase-like" evidence="1">
    <location>
        <begin position="8"/>
        <end position="76"/>
    </location>
</feature>
<dbReference type="EMBL" id="CAJVPV010027406">
    <property type="protein sequence ID" value="CAG8733982.1"/>
    <property type="molecule type" value="Genomic_DNA"/>
</dbReference>
<accession>A0A9N9NIN8</accession>
<reference evidence="2" key="1">
    <citation type="submission" date="2021-06" db="EMBL/GenBank/DDBJ databases">
        <authorList>
            <person name="Kallberg Y."/>
            <person name="Tangrot J."/>
            <person name="Rosling A."/>
        </authorList>
    </citation>
    <scope>NUCLEOTIDE SEQUENCE</scope>
    <source>
        <strain evidence="2">CL551</strain>
    </source>
</reference>
<evidence type="ECO:0000313" key="3">
    <source>
        <dbReference type="Proteomes" id="UP000789342"/>
    </source>
</evidence>
<comment type="caution">
    <text evidence="2">The sequence shown here is derived from an EMBL/GenBank/DDBJ whole genome shotgun (WGS) entry which is preliminary data.</text>
</comment>